<dbReference type="PANTHER" id="PTHR13355">
    <property type="entry name" value="GLUCOSAMINE 6-PHOSPHATE N-ACETYLTRANSFERASE"/>
    <property type="match status" value="1"/>
</dbReference>
<protein>
    <submittedName>
        <fullName evidence="2">GNAT family N-acetyltransferase</fullName>
    </submittedName>
</protein>
<sequence>MHSYWFLMEQGLDKLEDARAVRQTVFVEEQGFRDEFDEIDPIAHHLVVYIENTPVATGRVFPGTGGEYIIGRIAVIRPYRGEGFGRIVMENLENQARALGAMAITLAAQTQARGFYESLGYQADGEVFLEEHCPHITMKKSLLRADSGTDSLDNIQHTV</sequence>
<evidence type="ECO:0000313" key="3">
    <source>
        <dbReference type="Proteomes" id="UP000754750"/>
    </source>
</evidence>
<dbReference type="Proteomes" id="UP000754750">
    <property type="component" value="Unassembled WGS sequence"/>
</dbReference>
<reference evidence="2" key="1">
    <citation type="submission" date="2019-04" db="EMBL/GenBank/DDBJ databases">
        <title>Evolution of Biomass-Degrading Anaerobic Consortia Revealed by Metagenomics.</title>
        <authorList>
            <person name="Peng X."/>
        </authorList>
    </citation>
    <scope>NUCLEOTIDE SEQUENCE</scope>
    <source>
        <strain evidence="2">SIG551</strain>
    </source>
</reference>
<name>A0A928Q3G0_9FIRM</name>
<evidence type="ECO:0000259" key="1">
    <source>
        <dbReference type="PROSITE" id="PS51186"/>
    </source>
</evidence>
<dbReference type="EMBL" id="SVNY01000007">
    <property type="protein sequence ID" value="MBE6834404.1"/>
    <property type="molecule type" value="Genomic_DNA"/>
</dbReference>
<dbReference type="SUPFAM" id="SSF55729">
    <property type="entry name" value="Acyl-CoA N-acyltransferases (Nat)"/>
    <property type="match status" value="1"/>
</dbReference>
<dbReference type="InterPro" id="IPR039143">
    <property type="entry name" value="GNPNAT1-like"/>
</dbReference>
<feature type="domain" description="N-acetyltransferase" evidence="1">
    <location>
        <begin position="6"/>
        <end position="143"/>
    </location>
</feature>
<dbReference type="InterPro" id="IPR016181">
    <property type="entry name" value="Acyl_CoA_acyltransferase"/>
</dbReference>
<dbReference type="CDD" id="cd04301">
    <property type="entry name" value="NAT_SF"/>
    <property type="match status" value="1"/>
</dbReference>
<gene>
    <name evidence="2" type="ORF">E7512_12660</name>
</gene>
<evidence type="ECO:0000313" key="2">
    <source>
        <dbReference type="EMBL" id="MBE6834404.1"/>
    </source>
</evidence>
<comment type="caution">
    <text evidence="2">The sequence shown here is derived from an EMBL/GenBank/DDBJ whole genome shotgun (WGS) entry which is preliminary data.</text>
</comment>
<dbReference type="GO" id="GO:0004343">
    <property type="term" value="F:glucosamine 6-phosphate N-acetyltransferase activity"/>
    <property type="evidence" value="ECO:0007669"/>
    <property type="project" value="TreeGrafter"/>
</dbReference>
<dbReference type="PANTHER" id="PTHR13355:SF11">
    <property type="entry name" value="GLUCOSAMINE 6-PHOSPHATE N-ACETYLTRANSFERASE"/>
    <property type="match status" value="1"/>
</dbReference>
<dbReference type="PROSITE" id="PS51186">
    <property type="entry name" value="GNAT"/>
    <property type="match status" value="1"/>
</dbReference>
<dbReference type="Gene3D" id="3.40.630.30">
    <property type="match status" value="1"/>
</dbReference>
<dbReference type="AlphaFoldDB" id="A0A928Q3G0"/>
<accession>A0A928Q3G0</accession>
<dbReference type="Pfam" id="PF13673">
    <property type="entry name" value="Acetyltransf_10"/>
    <property type="match status" value="1"/>
</dbReference>
<proteinExistence type="predicted"/>
<organism evidence="2 3">
    <name type="scientific">Faecalispora sporosphaeroides</name>
    <dbReference type="NCBI Taxonomy" id="1549"/>
    <lineage>
        <taxon>Bacteria</taxon>
        <taxon>Bacillati</taxon>
        <taxon>Bacillota</taxon>
        <taxon>Clostridia</taxon>
        <taxon>Eubacteriales</taxon>
        <taxon>Oscillospiraceae</taxon>
        <taxon>Faecalispora</taxon>
    </lineage>
</organism>
<dbReference type="InterPro" id="IPR000182">
    <property type="entry name" value="GNAT_dom"/>
</dbReference>
<dbReference type="RefSeq" id="WP_326840862.1">
    <property type="nucleotide sequence ID" value="NZ_SVNY01000007.1"/>
</dbReference>